<keyword evidence="4 5" id="KW-0472">Membrane</keyword>
<feature type="transmembrane region" description="Helical" evidence="5">
    <location>
        <begin position="79"/>
        <end position="102"/>
    </location>
</feature>
<evidence type="ECO:0000256" key="1">
    <source>
        <dbReference type="ARBA" id="ARBA00004141"/>
    </source>
</evidence>
<dbReference type="HOGENOM" id="CLU_072251_0_0_0"/>
<sequence length="337" mass="35984">MTILFYVGLFVASVVITLAGCHLFTNGIEWLGKRLNISEGAVGSVFAAVGTTLPETSIPIIAIFFGAGREQMEVGLGAILGAPFMLSTLVLPILALLLLLYAKLGKRTATFKLNYGEVRVDISFFLISYALALTCAVIPSKLFHVVVAAVLLGMYVYYMKLKFSAEDEEGEGGGELEPLLFARRSSRPSYLVIGAQGIVGLLGLVGGAHLFVTAANSISAEMQVSPLILALLIAPLATELPEMSNSFLWLYRKKDRLAVGNVTGAMVFQGSIPVSVGLLGTEWTLGTTALATMVLAVIAMSLSLLQAVWSGHWRPWLLSGSALLYLGYTLFLYAHGS</sequence>
<dbReference type="GO" id="GO:0005262">
    <property type="term" value="F:calcium channel activity"/>
    <property type="evidence" value="ECO:0007669"/>
    <property type="project" value="TreeGrafter"/>
</dbReference>
<evidence type="ECO:0000256" key="5">
    <source>
        <dbReference type="SAM" id="Phobius"/>
    </source>
</evidence>
<feature type="transmembrane region" description="Helical" evidence="5">
    <location>
        <begin position="285"/>
        <end position="309"/>
    </location>
</feature>
<dbReference type="GO" id="GO:0006874">
    <property type="term" value="P:intracellular calcium ion homeostasis"/>
    <property type="evidence" value="ECO:0007669"/>
    <property type="project" value="TreeGrafter"/>
</dbReference>
<evidence type="ECO:0000313" key="8">
    <source>
        <dbReference type="Proteomes" id="UP000001660"/>
    </source>
</evidence>
<feature type="transmembrane region" description="Helical" evidence="5">
    <location>
        <begin position="5"/>
        <end position="25"/>
    </location>
</feature>
<dbReference type="OrthoDB" id="9786081at2"/>
<feature type="domain" description="Sodium/calcium exchanger membrane region" evidence="6">
    <location>
        <begin position="6"/>
        <end position="159"/>
    </location>
</feature>
<dbReference type="eggNOG" id="COG0530">
    <property type="taxonomic scope" value="Bacteria"/>
</dbReference>
<evidence type="ECO:0000259" key="6">
    <source>
        <dbReference type="Pfam" id="PF01699"/>
    </source>
</evidence>
<keyword evidence="3 5" id="KW-1133">Transmembrane helix</keyword>
<dbReference type="PANTHER" id="PTHR10846:SF8">
    <property type="entry name" value="INNER MEMBRANE PROTEIN YRBG"/>
    <property type="match status" value="1"/>
</dbReference>
<dbReference type="Pfam" id="PF01699">
    <property type="entry name" value="Na_Ca_ex"/>
    <property type="match status" value="2"/>
</dbReference>
<dbReference type="AlphaFoldDB" id="D8PAQ1"/>
<dbReference type="InterPro" id="IPR044880">
    <property type="entry name" value="NCX_ion-bd_dom_sf"/>
</dbReference>
<comment type="subcellular location">
    <subcellularLocation>
        <location evidence="1">Membrane</location>
        <topology evidence="1">Multi-pass membrane protein</topology>
    </subcellularLocation>
</comment>
<feature type="domain" description="Sodium/calcium exchanger membrane region" evidence="6">
    <location>
        <begin position="198"/>
        <end position="333"/>
    </location>
</feature>
<dbReference type="EMBL" id="FP929003">
    <property type="protein sequence ID" value="CBK40310.1"/>
    <property type="molecule type" value="Genomic_DNA"/>
</dbReference>
<dbReference type="InterPro" id="IPR004837">
    <property type="entry name" value="NaCa_Exmemb"/>
</dbReference>
<dbReference type="GO" id="GO:0008273">
    <property type="term" value="F:calcium, potassium:sodium antiporter activity"/>
    <property type="evidence" value="ECO:0007669"/>
    <property type="project" value="TreeGrafter"/>
</dbReference>
<dbReference type="KEGG" id="nde:NIDE0535"/>
<name>D8PAQ1_9BACT</name>
<dbReference type="Proteomes" id="UP000001660">
    <property type="component" value="Chromosome"/>
</dbReference>
<dbReference type="STRING" id="330214.NIDE0535"/>
<protein>
    <submittedName>
        <fullName evidence="7">Ca2+/Na+ antiporter</fullName>
    </submittedName>
</protein>
<reference evidence="7 8" key="1">
    <citation type="journal article" date="2010" name="Proc. Natl. Acad. Sci. U.S.A.">
        <title>A Nitrospira metagenome illuminates the physiology and evolution of globally important nitrite-oxidizing bacteria.</title>
        <authorList>
            <person name="Lucker S."/>
            <person name="Wagner M."/>
            <person name="Maixner F."/>
            <person name="Pelletier E."/>
            <person name="Koch H."/>
            <person name="Vacherie B."/>
            <person name="Rattei T."/>
            <person name="Sinninghe Damste J."/>
            <person name="Spieck E."/>
            <person name="Le Paslier D."/>
            <person name="Daims H."/>
        </authorList>
    </citation>
    <scope>NUCLEOTIDE SEQUENCE [LARGE SCALE GENOMIC DNA]</scope>
</reference>
<gene>
    <name evidence="7" type="ORF">NIDE0535</name>
</gene>
<keyword evidence="8" id="KW-1185">Reference proteome</keyword>
<dbReference type="GO" id="GO:0005886">
    <property type="term" value="C:plasma membrane"/>
    <property type="evidence" value="ECO:0007669"/>
    <property type="project" value="TreeGrafter"/>
</dbReference>
<dbReference type="PANTHER" id="PTHR10846">
    <property type="entry name" value="SODIUM/POTASSIUM/CALCIUM EXCHANGER"/>
    <property type="match status" value="1"/>
</dbReference>
<evidence type="ECO:0000313" key="7">
    <source>
        <dbReference type="EMBL" id="CBK40310.1"/>
    </source>
</evidence>
<evidence type="ECO:0000256" key="3">
    <source>
        <dbReference type="ARBA" id="ARBA00022989"/>
    </source>
</evidence>
<organism evidence="7 8">
    <name type="scientific">Nitrospira defluvii</name>
    <dbReference type="NCBI Taxonomy" id="330214"/>
    <lineage>
        <taxon>Bacteria</taxon>
        <taxon>Pseudomonadati</taxon>
        <taxon>Nitrospirota</taxon>
        <taxon>Nitrospiria</taxon>
        <taxon>Nitrospirales</taxon>
        <taxon>Nitrospiraceae</taxon>
        <taxon>Nitrospira</taxon>
    </lineage>
</organism>
<keyword evidence="2 5" id="KW-0812">Transmembrane</keyword>
<proteinExistence type="predicted"/>
<feature type="transmembrane region" description="Helical" evidence="5">
    <location>
        <begin position="316"/>
        <end position="334"/>
    </location>
</feature>
<feature type="transmembrane region" description="Helical" evidence="5">
    <location>
        <begin position="190"/>
        <end position="212"/>
    </location>
</feature>
<feature type="transmembrane region" description="Helical" evidence="5">
    <location>
        <begin position="258"/>
        <end position="279"/>
    </location>
</feature>
<evidence type="ECO:0000256" key="4">
    <source>
        <dbReference type="ARBA" id="ARBA00023136"/>
    </source>
</evidence>
<dbReference type="InterPro" id="IPR004481">
    <property type="entry name" value="K/Na/Ca-exchanger"/>
</dbReference>
<evidence type="ECO:0000256" key="2">
    <source>
        <dbReference type="ARBA" id="ARBA00022692"/>
    </source>
</evidence>
<feature type="transmembrane region" description="Helical" evidence="5">
    <location>
        <begin position="122"/>
        <end position="155"/>
    </location>
</feature>
<accession>D8PAQ1</accession>
<dbReference type="Gene3D" id="1.20.1420.30">
    <property type="entry name" value="NCX, central ion-binding region"/>
    <property type="match status" value="2"/>
</dbReference>
<feature type="transmembrane region" description="Helical" evidence="5">
    <location>
        <begin position="45"/>
        <end position="67"/>
    </location>
</feature>